<name>A0A2Z5ZD20_9CAUD</name>
<evidence type="ECO:0000313" key="2">
    <source>
        <dbReference type="Proteomes" id="UP000250157"/>
    </source>
</evidence>
<keyword evidence="2" id="KW-1185">Reference proteome</keyword>
<accession>A0A2Z5ZD20</accession>
<reference evidence="1 2" key="1">
    <citation type="submission" date="2018-02" db="EMBL/GenBank/DDBJ databases">
        <title>Full genome sequencing of a novel polyvalent bacteriophage as one of T4-Family member.</title>
        <authorList>
            <person name="Kawasaki T."/>
            <person name="Saad A.M."/>
            <person name="Yamada T."/>
        </authorList>
    </citation>
    <scope>NUCLEOTIDE SEQUENCE [LARGE SCALE GENOMIC DNA]</scope>
    <source>
        <strain evidence="1 2">EcS1</strain>
    </source>
</reference>
<dbReference type="Proteomes" id="UP000250157">
    <property type="component" value="Segment"/>
</dbReference>
<dbReference type="GeneID" id="65108322"/>
<evidence type="ECO:0000313" key="1">
    <source>
        <dbReference type="EMBL" id="BBC78183.1"/>
    </source>
</evidence>
<sequence>MKTYQEFIAEAAKHEMDIEIVPGWGTTFNVNRGKGRKAETIEAGLSYEDAVKAAKALGGTVPNKPTKVQSGLVSGGDIRIEMDPNDQSQWIVTVDKGTKRIKTGRDWYDDYAAAKTAANSLASIVRQKNPTNKLAAKVMRVKNGKLVDM</sequence>
<dbReference type="RefSeq" id="YP_010090830.1">
    <property type="nucleotide sequence ID" value="NC_055721.1"/>
</dbReference>
<dbReference type="EMBL" id="LC371242">
    <property type="protein sequence ID" value="BBC78183.1"/>
    <property type="molecule type" value="Genomic_DNA"/>
</dbReference>
<protein>
    <submittedName>
        <fullName evidence="1">Uncharacterized protein</fullName>
    </submittedName>
</protein>
<dbReference type="KEGG" id="vg:65108322"/>
<organism evidence="1 2">
    <name type="scientific">Escherichia phage EcS1</name>
    <dbReference type="NCBI Taxonomy" id="2083276"/>
    <lineage>
        <taxon>Viruses</taxon>
        <taxon>Duplodnaviria</taxon>
        <taxon>Heunggongvirae</taxon>
        <taxon>Uroviricota</taxon>
        <taxon>Caudoviricetes</taxon>
        <taxon>Pantevenvirales</taxon>
        <taxon>Straboviridae</taxon>
        <taxon>Tevenvirinae</taxon>
        <taxon>Kagamiyamavirus</taxon>
        <taxon>Kagamiyamavirus ecs1</taxon>
    </lineage>
</organism>
<proteinExistence type="predicted"/>